<dbReference type="InterPro" id="IPR000835">
    <property type="entry name" value="HTH_MarR-typ"/>
</dbReference>
<sequence>MISSLQLINTCACTRLRTAARLVTRAYDDALRPSGINASQLAIMAAIDVSEAGSISELSNRLAVDRTTLSRNLKPLESAGYVRLGDEGWKRSKTVHMTAEGQRVLTEAKILWSAAQADFLDRVGAAEWQGIERGLKRIAELY</sequence>
<gene>
    <name evidence="5" type="ORF">AL00_19505</name>
</gene>
<dbReference type="EMBL" id="JANF02000092">
    <property type="protein sequence ID" value="KER34751.1"/>
    <property type="molecule type" value="Genomic_DNA"/>
</dbReference>
<keyword evidence="1" id="KW-0805">Transcription regulation</keyword>
<dbReference type="PANTHER" id="PTHR42756:SF1">
    <property type="entry name" value="TRANSCRIPTIONAL REPRESSOR OF EMRAB OPERON"/>
    <property type="match status" value="1"/>
</dbReference>
<keyword evidence="3" id="KW-0804">Transcription</keyword>
<evidence type="ECO:0000259" key="4">
    <source>
        <dbReference type="PROSITE" id="PS50995"/>
    </source>
</evidence>
<dbReference type="PANTHER" id="PTHR42756">
    <property type="entry name" value="TRANSCRIPTIONAL REGULATOR, MARR"/>
    <property type="match status" value="1"/>
</dbReference>
<feature type="domain" description="HTH marR-type" evidence="4">
    <location>
        <begin position="9"/>
        <end position="140"/>
    </location>
</feature>
<accession>A0A8E0WNY1</accession>
<evidence type="ECO:0000313" key="5">
    <source>
        <dbReference type="EMBL" id="KER34751.1"/>
    </source>
</evidence>
<dbReference type="SMART" id="SM00347">
    <property type="entry name" value="HTH_MARR"/>
    <property type="match status" value="1"/>
</dbReference>
<evidence type="ECO:0000256" key="2">
    <source>
        <dbReference type="ARBA" id="ARBA00023125"/>
    </source>
</evidence>
<dbReference type="Gene3D" id="1.10.10.10">
    <property type="entry name" value="Winged helix-like DNA-binding domain superfamily/Winged helix DNA-binding domain"/>
    <property type="match status" value="1"/>
</dbReference>
<dbReference type="GO" id="GO:0003700">
    <property type="term" value="F:DNA-binding transcription factor activity"/>
    <property type="evidence" value="ECO:0007669"/>
    <property type="project" value="InterPro"/>
</dbReference>
<dbReference type="InterPro" id="IPR036390">
    <property type="entry name" value="WH_DNA-bd_sf"/>
</dbReference>
<dbReference type="GO" id="GO:0003677">
    <property type="term" value="F:DNA binding"/>
    <property type="evidence" value="ECO:0007669"/>
    <property type="project" value="UniProtKB-KW"/>
</dbReference>
<comment type="caution">
    <text evidence="5">The sequence shown here is derived from an EMBL/GenBank/DDBJ whole genome shotgun (WGS) entry which is preliminary data.</text>
</comment>
<evidence type="ECO:0000313" key="6">
    <source>
        <dbReference type="Proteomes" id="UP000028135"/>
    </source>
</evidence>
<evidence type="ECO:0000256" key="3">
    <source>
        <dbReference type="ARBA" id="ARBA00023163"/>
    </source>
</evidence>
<dbReference type="Proteomes" id="UP000028135">
    <property type="component" value="Unassembled WGS sequence"/>
</dbReference>
<protein>
    <recommendedName>
        <fullName evidence="4">HTH marR-type domain-containing protein</fullName>
    </recommendedName>
</protein>
<proteinExistence type="predicted"/>
<dbReference type="InterPro" id="IPR036388">
    <property type="entry name" value="WH-like_DNA-bd_sf"/>
</dbReference>
<organism evidence="5 6">
    <name type="scientific">Sphingobium indicum F2</name>
    <dbReference type="NCBI Taxonomy" id="1450518"/>
    <lineage>
        <taxon>Bacteria</taxon>
        <taxon>Pseudomonadati</taxon>
        <taxon>Pseudomonadota</taxon>
        <taxon>Alphaproteobacteria</taxon>
        <taxon>Sphingomonadales</taxon>
        <taxon>Sphingomonadaceae</taxon>
        <taxon>Sphingobium</taxon>
    </lineage>
</organism>
<evidence type="ECO:0000256" key="1">
    <source>
        <dbReference type="ARBA" id="ARBA00023015"/>
    </source>
</evidence>
<keyword evidence="2" id="KW-0238">DNA-binding</keyword>
<name>A0A8E0WNY1_9SPHN</name>
<dbReference type="AlphaFoldDB" id="A0A8E0WNY1"/>
<dbReference type="Pfam" id="PF12802">
    <property type="entry name" value="MarR_2"/>
    <property type="match status" value="1"/>
</dbReference>
<dbReference type="PROSITE" id="PS50995">
    <property type="entry name" value="HTH_MARR_2"/>
    <property type="match status" value="1"/>
</dbReference>
<reference evidence="5 6" key="1">
    <citation type="submission" date="2014-05" db="EMBL/GenBank/DDBJ databases">
        <title>Genome Announcement of Sphingobium lucknowense F2.</title>
        <authorList>
            <person name="Lal R."/>
            <person name="Negi V."/>
            <person name="Lata P."/>
            <person name="Sangwan N."/>
            <person name="Gupta S.K."/>
            <person name="Rao D.L.N."/>
            <person name="Das S."/>
        </authorList>
    </citation>
    <scope>NUCLEOTIDE SEQUENCE [LARGE SCALE GENOMIC DNA]</scope>
    <source>
        <strain evidence="5 6">F2</strain>
    </source>
</reference>
<dbReference type="RefSeq" id="WP_021224423.1">
    <property type="nucleotide sequence ID" value="NZ_JANF02000092.1"/>
</dbReference>
<dbReference type="SUPFAM" id="SSF46785">
    <property type="entry name" value="Winged helix' DNA-binding domain"/>
    <property type="match status" value="1"/>
</dbReference>